<evidence type="ECO:0000313" key="6">
    <source>
        <dbReference type="Proteomes" id="UP000177506"/>
    </source>
</evidence>
<evidence type="ECO:0000259" key="4">
    <source>
        <dbReference type="PROSITE" id="PS51118"/>
    </source>
</evidence>
<keyword evidence="6" id="KW-1185">Reference proteome</keyword>
<dbReference type="RefSeq" id="WP_070746921.1">
    <property type="nucleotide sequence ID" value="NZ_MDZA01000437.1"/>
</dbReference>
<sequence length="107" mass="12268">MKEKKEISLEKPCSVGKAMGIIKGRWSFPIIRALMQETLRFKELERAVFSINTRMLVKELKELANEGLITRKAYATVPPTVEYSLTEKGRALRPVIAEIEKWSANFL</sequence>
<organism evidence="5 6">
    <name type="scientific">Hymenobacter coccineus</name>
    <dbReference type="NCBI Taxonomy" id="1908235"/>
    <lineage>
        <taxon>Bacteria</taxon>
        <taxon>Pseudomonadati</taxon>
        <taxon>Bacteroidota</taxon>
        <taxon>Cytophagia</taxon>
        <taxon>Cytophagales</taxon>
        <taxon>Hymenobacteraceae</taxon>
        <taxon>Hymenobacter</taxon>
    </lineage>
</organism>
<comment type="caution">
    <text evidence="5">The sequence shown here is derived from an EMBL/GenBank/DDBJ whole genome shotgun (WGS) entry which is preliminary data.</text>
</comment>
<reference evidence="5 6" key="1">
    <citation type="submission" date="2016-08" db="EMBL/GenBank/DDBJ databases">
        <title>Hymenobacter coccineus sp. nov., Hymenobacter lapidarius sp. nov. and Hymenobacter glacialis sp. nov., isolated from Antarctic soil.</title>
        <authorList>
            <person name="Sedlacek I."/>
            <person name="Kralova S."/>
            <person name="Kyrova K."/>
            <person name="Maslanova I."/>
            <person name="Stankova E."/>
            <person name="Vrbovska V."/>
            <person name="Nemec M."/>
            <person name="Bartak M."/>
            <person name="Svec P."/>
            <person name="Busse H.-J."/>
            <person name="Pantucek R."/>
        </authorList>
    </citation>
    <scope>NUCLEOTIDE SEQUENCE [LARGE SCALE GENOMIC DNA]</scope>
    <source>
        <strain evidence="5 6">CCM 8649</strain>
    </source>
</reference>
<dbReference type="InterPro" id="IPR036390">
    <property type="entry name" value="WH_DNA-bd_sf"/>
</dbReference>
<evidence type="ECO:0000256" key="2">
    <source>
        <dbReference type="ARBA" id="ARBA00023125"/>
    </source>
</evidence>
<gene>
    <name evidence="5" type="ORF">BEN49_02980</name>
</gene>
<dbReference type="Pfam" id="PF01638">
    <property type="entry name" value="HxlR"/>
    <property type="match status" value="1"/>
</dbReference>
<proteinExistence type="predicted"/>
<protein>
    <recommendedName>
        <fullName evidence="4">HTH hxlR-type domain-containing protein</fullName>
    </recommendedName>
</protein>
<dbReference type="GO" id="GO:0003677">
    <property type="term" value="F:DNA binding"/>
    <property type="evidence" value="ECO:0007669"/>
    <property type="project" value="UniProtKB-KW"/>
</dbReference>
<dbReference type="InterPro" id="IPR002577">
    <property type="entry name" value="HTH_HxlR"/>
</dbReference>
<dbReference type="SUPFAM" id="SSF46785">
    <property type="entry name" value="Winged helix' DNA-binding domain"/>
    <property type="match status" value="1"/>
</dbReference>
<keyword evidence="2" id="KW-0238">DNA-binding</keyword>
<dbReference type="PROSITE" id="PS51118">
    <property type="entry name" value="HTH_HXLR"/>
    <property type="match status" value="1"/>
</dbReference>
<evidence type="ECO:0000256" key="1">
    <source>
        <dbReference type="ARBA" id="ARBA00023015"/>
    </source>
</evidence>
<name>A0A1G1SU20_9BACT</name>
<keyword evidence="3" id="KW-0804">Transcription</keyword>
<feature type="domain" description="HTH hxlR-type" evidence="4">
    <location>
        <begin position="13"/>
        <end position="107"/>
    </location>
</feature>
<keyword evidence="1" id="KW-0805">Transcription regulation</keyword>
<evidence type="ECO:0000313" key="5">
    <source>
        <dbReference type="EMBL" id="OGX82128.1"/>
    </source>
</evidence>
<dbReference type="AlphaFoldDB" id="A0A1G1SU20"/>
<dbReference type="OrthoDB" id="8231503at2"/>
<dbReference type="PANTHER" id="PTHR33204:SF37">
    <property type="entry name" value="HTH-TYPE TRANSCRIPTIONAL REGULATOR YODB"/>
    <property type="match status" value="1"/>
</dbReference>
<dbReference type="EMBL" id="MDZA01000437">
    <property type="protein sequence ID" value="OGX82128.1"/>
    <property type="molecule type" value="Genomic_DNA"/>
</dbReference>
<accession>A0A1G1SU20</accession>
<dbReference type="Gene3D" id="1.10.10.10">
    <property type="entry name" value="Winged helix-like DNA-binding domain superfamily/Winged helix DNA-binding domain"/>
    <property type="match status" value="1"/>
</dbReference>
<dbReference type="InterPro" id="IPR036388">
    <property type="entry name" value="WH-like_DNA-bd_sf"/>
</dbReference>
<evidence type="ECO:0000256" key="3">
    <source>
        <dbReference type="ARBA" id="ARBA00023163"/>
    </source>
</evidence>
<dbReference type="PANTHER" id="PTHR33204">
    <property type="entry name" value="TRANSCRIPTIONAL REGULATOR, MARR FAMILY"/>
    <property type="match status" value="1"/>
</dbReference>
<dbReference type="Proteomes" id="UP000177506">
    <property type="component" value="Unassembled WGS sequence"/>
</dbReference>